<dbReference type="EMBL" id="HBUF01071333">
    <property type="protein sequence ID" value="CAG6629634.1"/>
    <property type="molecule type" value="Transcribed_RNA"/>
</dbReference>
<evidence type="ECO:0000256" key="1">
    <source>
        <dbReference type="SAM" id="Phobius"/>
    </source>
</evidence>
<accession>A0A8D8VNC4</accession>
<evidence type="ECO:0000313" key="2">
    <source>
        <dbReference type="EMBL" id="CAG6629638.1"/>
    </source>
</evidence>
<reference evidence="2" key="1">
    <citation type="submission" date="2021-05" db="EMBL/GenBank/DDBJ databases">
        <authorList>
            <person name="Alioto T."/>
            <person name="Alioto T."/>
            <person name="Gomez Garrido J."/>
        </authorList>
    </citation>
    <scope>NUCLEOTIDE SEQUENCE</scope>
</reference>
<feature type="transmembrane region" description="Helical" evidence="1">
    <location>
        <begin position="43"/>
        <end position="64"/>
    </location>
</feature>
<keyword evidence="1" id="KW-1133">Transmembrane helix</keyword>
<sequence length="108" mass="13030">MGNRVPCVYFGTYCSRCYGASPRCLFREPFFLLSVVRLRLTHIFWNGFKFSTIFACVKILFFFFEKIINNEEKSILLSCYTYEKHEYFWNEMLWNLDLLSRGEQVSCR</sequence>
<keyword evidence="1" id="KW-0812">Transmembrane</keyword>
<proteinExistence type="predicted"/>
<organism evidence="2">
    <name type="scientific">Cacopsylla melanoneura</name>
    <dbReference type="NCBI Taxonomy" id="428564"/>
    <lineage>
        <taxon>Eukaryota</taxon>
        <taxon>Metazoa</taxon>
        <taxon>Ecdysozoa</taxon>
        <taxon>Arthropoda</taxon>
        <taxon>Hexapoda</taxon>
        <taxon>Insecta</taxon>
        <taxon>Pterygota</taxon>
        <taxon>Neoptera</taxon>
        <taxon>Paraneoptera</taxon>
        <taxon>Hemiptera</taxon>
        <taxon>Sternorrhyncha</taxon>
        <taxon>Psylloidea</taxon>
        <taxon>Psyllidae</taxon>
        <taxon>Psyllinae</taxon>
        <taxon>Cacopsylla</taxon>
    </lineage>
</organism>
<dbReference type="AlphaFoldDB" id="A0A8D8VNC4"/>
<dbReference type="EMBL" id="HBUF01071335">
    <property type="protein sequence ID" value="CAG6629638.1"/>
    <property type="molecule type" value="Transcribed_RNA"/>
</dbReference>
<keyword evidence="1" id="KW-0472">Membrane</keyword>
<name>A0A8D8VNC4_9HEMI</name>
<protein>
    <submittedName>
        <fullName evidence="2">Uncharacterized protein</fullName>
    </submittedName>
</protein>
<dbReference type="EMBL" id="HBUF01071334">
    <property type="protein sequence ID" value="CAG6629636.1"/>
    <property type="molecule type" value="Transcribed_RNA"/>
</dbReference>